<dbReference type="EMBL" id="PKMI01000001">
    <property type="protein sequence ID" value="RBA21849.1"/>
    <property type="molecule type" value="Genomic_DNA"/>
</dbReference>
<sequence length="760" mass="87249">MPKRPFNRKDEYLFYPIGLPEYKRSQSQVMPVKEVAMMILMDTLTDKPDWHKKVFDETIVKKGINEARQQSEDGLYARMMQDKLEKGPRKPRDRIITDAAFDYCIKELRGKARYFEKSGLIPTLDGPGNTIIKSDSFIDESLHRDLNRACYTLLKDQEGNTDWHPRSNDMVQNLIHPSMHSFVYDRSPFIQHEVVGVSNALDFMGEGKPVRGQPPVARQNLFEHVWEPEFAIGSGKIGSEYCSNKYQWLPANVRFREDGSAEFTSYVNNLHPTRFPEVYRTIERLVDGAIPAWDHCLREVSRFNDGTFAGRNKSRFERINEASDENGDLWTPEFNVKEFFHKDVELTHQELRDLEEECYHESEDPVEFDEDEDQRRMNEGLPPLTPNVDDETMAEVKWLKYRDAILPDPKPFEEVDYAPKQSLREKFKKDGLQIIVKMASIELTPEKPEFPAGSWHLEGQMNEKIAATALYYFDSENVVPSRLSFRMQTSSYLNDEIKAGQDRYNYLERVFGTDLGMQGGLARSCVQSYGDVDTPEGRLLAFPNVFQHRVSSFKLQDPTKPGHRRFMALWLVDPHRRILSTANVPPQQKDWWTGSGEVPSGLMDIEEARAHRLKLMGERTAEKSIKSNIVIIIMHFTTLLTSAIALASTAASQPTARQAPTANAVIMIVNSADHSRQPVRIPLAQLTTLNYQVTELRLESLNVNIPDIESPKLGDVVCQRYKDKYGVQLGSTEFSHEKPALISTNPVEFGWVLCYHKDRA</sequence>
<evidence type="ECO:0000259" key="1">
    <source>
        <dbReference type="Pfam" id="PF14033"/>
    </source>
</evidence>
<dbReference type="Pfam" id="PF21666">
    <property type="entry name" value="DUF4246_N"/>
    <property type="match status" value="1"/>
</dbReference>
<evidence type="ECO:0000259" key="2">
    <source>
        <dbReference type="Pfam" id="PF21666"/>
    </source>
</evidence>
<dbReference type="AlphaFoldDB" id="A0A365NLY5"/>
<protein>
    <submittedName>
        <fullName evidence="3">Uncharacterized protein</fullName>
    </submittedName>
</protein>
<gene>
    <name evidence="3" type="ORF">FPRO05_00196</name>
</gene>
<proteinExistence type="predicted"/>
<evidence type="ECO:0000313" key="3">
    <source>
        <dbReference type="EMBL" id="RBA21849.1"/>
    </source>
</evidence>
<dbReference type="PANTHER" id="PTHR33119:SF1">
    <property type="entry name" value="FE2OG DIOXYGENASE DOMAIN-CONTAINING PROTEIN"/>
    <property type="match status" value="1"/>
</dbReference>
<evidence type="ECO:0000313" key="4">
    <source>
        <dbReference type="Proteomes" id="UP000251714"/>
    </source>
</evidence>
<dbReference type="Pfam" id="PF14033">
    <property type="entry name" value="DUF4246"/>
    <property type="match status" value="1"/>
</dbReference>
<reference evidence="3 4" key="1">
    <citation type="submission" date="2017-12" db="EMBL/GenBank/DDBJ databases">
        <title>Genome sequence of the mycotoxigenic crop pathogen Fusarium proliferatum, strain ITEM 2341 from Date Palm.</title>
        <authorList>
            <person name="Almiman B.F."/>
            <person name="Shittu T.A."/>
            <person name="Muthumeenakshi S."/>
            <person name="Baroncelli R."/>
            <person name="Sreenivasaprasada S."/>
        </authorList>
    </citation>
    <scope>NUCLEOTIDE SEQUENCE [LARGE SCALE GENOMIC DNA]</scope>
    <source>
        <strain evidence="3 4">ITEM 2341</strain>
    </source>
</reference>
<dbReference type="PANTHER" id="PTHR33119">
    <property type="entry name" value="IFI3P"/>
    <property type="match status" value="1"/>
</dbReference>
<dbReference type="InterPro" id="IPR025340">
    <property type="entry name" value="DUF4246"/>
</dbReference>
<dbReference type="InterPro" id="IPR049207">
    <property type="entry name" value="DUF4246_N"/>
</dbReference>
<comment type="caution">
    <text evidence="3">The sequence shown here is derived from an EMBL/GenBank/DDBJ whole genome shotgun (WGS) entry which is preliminary data.</text>
</comment>
<organism evidence="3 4">
    <name type="scientific">Gibberella intermedia</name>
    <name type="common">Bulb rot disease fungus</name>
    <name type="synonym">Fusarium proliferatum</name>
    <dbReference type="NCBI Taxonomy" id="948311"/>
    <lineage>
        <taxon>Eukaryota</taxon>
        <taxon>Fungi</taxon>
        <taxon>Dikarya</taxon>
        <taxon>Ascomycota</taxon>
        <taxon>Pezizomycotina</taxon>
        <taxon>Sordariomycetes</taxon>
        <taxon>Hypocreomycetidae</taxon>
        <taxon>Hypocreales</taxon>
        <taxon>Nectriaceae</taxon>
        <taxon>Fusarium</taxon>
        <taxon>Fusarium fujikuroi species complex</taxon>
    </lineage>
</organism>
<feature type="domain" description="DUF4246" evidence="2">
    <location>
        <begin position="7"/>
        <end position="62"/>
    </location>
</feature>
<feature type="domain" description="DUF4246" evidence="1">
    <location>
        <begin position="99"/>
        <end position="593"/>
    </location>
</feature>
<dbReference type="InterPro" id="IPR049192">
    <property type="entry name" value="DUF4246_C"/>
</dbReference>
<name>A0A365NLY5_GIBIN</name>
<dbReference type="Proteomes" id="UP000251714">
    <property type="component" value="Unassembled WGS sequence"/>
</dbReference>
<accession>A0A365NLY5</accession>